<organism evidence="1 2">
    <name type="scientific">Penicillium roqueforti (strain FM164)</name>
    <dbReference type="NCBI Taxonomy" id="1365484"/>
    <lineage>
        <taxon>Eukaryota</taxon>
        <taxon>Fungi</taxon>
        <taxon>Dikarya</taxon>
        <taxon>Ascomycota</taxon>
        <taxon>Pezizomycotina</taxon>
        <taxon>Eurotiomycetes</taxon>
        <taxon>Eurotiomycetidae</taxon>
        <taxon>Eurotiales</taxon>
        <taxon>Aspergillaceae</taxon>
        <taxon>Penicillium</taxon>
    </lineage>
</organism>
<name>W6QB54_PENRF</name>
<accession>W6QB54</accession>
<protein>
    <submittedName>
        <fullName evidence="1">Genomic scaffold, ProqFM164S02</fullName>
    </submittedName>
</protein>
<dbReference type="AlphaFoldDB" id="W6QB54"/>
<reference evidence="1" key="1">
    <citation type="journal article" date="2014" name="Nat. Commun.">
        <title>Multiple recent horizontal transfers of a large genomic region in cheese making fungi.</title>
        <authorList>
            <person name="Cheeseman K."/>
            <person name="Ropars J."/>
            <person name="Renault P."/>
            <person name="Dupont J."/>
            <person name="Gouzy J."/>
            <person name="Branca A."/>
            <person name="Abraham A.L."/>
            <person name="Ceppi M."/>
            <person name="Conseiller E."/>
            <person name="Debuchy R."/>
            <person name="Malagnac F."/>
            <person name="Goarin A."/>
            <person name="Silar P."/>
            <person name="Lacoste S."/>
            <person name="Sallet E."/>
            <person name="Bensimon A."/>
            <person name="Giraud T."/>
            <person name="Brygoo Y."/>
        </authorList>
    </citation>
    <scope>NUCLEOTIDE SEQUENCE [LARGE SCALE GENOMIC DNA]</scope>
    <source>
        <strain evidence="1">FM164</strain>
    </source>
</reference>
<evidence type="ECO:0000313" key="1">
    <source>
        <dbReference type="EMBL" id="CDM31369.1"/>
    </source>
</evidence>
<dbReference type="Proteomes" id="UP000030686">
    <property type="component" value="Unassembled WGS sequence"/>
</dbReference>
<evidence type="ECO:0000313" key="2">
    <source>
        <dbReference type="Proteomes" id="UP000030686"/>
    </source>
</evidence>
<gene>
    <name evidence="1" type="ORF">PROQFM164_S02g001519</name>
</gene>
<keyword evidence="2" id="KW-1185">Reference proteome</keyword>
<proteinExistence type="predicted"/>
<sequence length="64" mass="7094">MTKSIVSISSINSVNSLHLQYEFAIKCKWVLGEKNIIISGIVDYSLWFGQAGNLATNMAMVETK</sequence>
<dbReference type="OrthoDB" id="2103397at2759"/>
<dbReference type="EMBL" id="HG792016">
    <property type="protein sequence ID" value="CDM31369.1"/>
    <property type="molecule type" value="Genomic_DNA"/>
</dbReference>